<dbReference type="Proteomes" id="UP000225706">
    <property type="component" value="Unassembled WGS sequence"/>
</dbReference>
<organism evidence="1 2">
    <name type="scientific">Stylophora pistillata</name>
    <name type="common">Smooth cauliflower coral</name>
    <dbReference type="NCBI Taxonomy" id="50429"/>
    <lineage>
        <taxon>Eukaryota</taxon>
        <taxon>Metazoa</taxon>
        <taxon>Cnidaria</taxon>
        <taxon>Anthozoa</taxon>
        <taxon>Hexacorallia</taxon>
        <taxon>Scleractinia</taxon>
        <taxon>Astrocoeniina</taxon>
        <taxon>Pocilloporidae</taxon>
        <taxon>Stylophora</taxon>
    </lineage>
</organism>
<accession>A0A2B4SY29</accession>
<proteinExistence type="predicted"/>
<dbReference type="EMBL" id="LSMT01000013">
    <property type="protein sequence ID" value="PFX33327.1"/>
    <property type="molecule type" value="Genomic_DNA"/>
</dbReference>
<gene>
    <name evidence="1" type="ORF">AWC38_SpisGene1780</name>
</gene>
<reference evidence="2" key="1">
    <citation type="journal article" date="2017" name="bioRxiv">
        <title>Comparative analysis of the genomes of Stylophora pistillata and Acropora digitifera provides evidence for extensive differences between species of corals.</title>
        <authorList>
            <person name="Voolstra C.R."/>
            <person name="Li Y."/>
            <person name="Liew Y.J."/>
            <person name="Baumgarten S."/>
            <person name="Zoccola D."/>
            <person name="Flot J.-F."/>
            <person name="Tambutte S."/>
            <person name="Allemand D."/>
            <person name="Aranda M."/>
        </authorList>
    </citation>
    <scope>NUCLEOTIDE SEQUENCE [LARGE SCALE GENOMIC DNA]</scope>
</reference>
<evidence type="ECO:0000313" key="2">
    <source>
        <dbReference type="Proteomes" id="UP000225706"/>
    </source>
</evidence>
<protein>
    <submittedName>
        <fullName evidence="1">Uncharacterized protein</fullName>
    </submittedName>
</protein>
<sequence length="268" mass="31401">MNPSLETNPRLGVLAMDELFDVMEFHSDEDALRRVIRDAEQYLKHFSPDENDYDRKTWELRWKMMQAFLKFVRYQHEDDISPSSAKPLAVTKDLEEYPACACVALDEIMSAVDERAKADHMEKVKTRINHYVLEAPSDACEDQKKFNKFYNELRENPQWAGVALDDLLEVVFDKADCDDFCGIEGDLTSYIKAMEGFEKNTTHDLYLNVLSDFLVYTQHCYQLHRQRFTDEQNSDDEVFVTPDKTEDIREQKETTEPFPEHLIAIMNT</sequence>
<evidence type="ECO:0000313" key="1">
    <source>
        <dbReference type="EMBL" id="PFX33327.1"/>
    </source>
</evidence>
<dbReference type="AlphaFoldDB" id="A0A2B4SY29"/>
<comment type="caution">
    <text evidence="1">The sequence shown here is derived from an EMBL/GenBank/DDBJ whole genome shotgun (WGS) entry which is preliminary data.</text>
</comment>
<name>A0A2B4SY29_STYPI</name>
<keyword evidence="2" id="KW-1185">Reference proteome</keyword>